<comment type="similarity">
    <text evidence="7">Belongs to the binding-protein-dependent transport system permease family.</text>
</comment>
<gene>
    <name evidence="10" type="ORF">N1032_10440</name>
</gene>
<evidence type="ECO:0000256" key="6">
    <source>
        <dbReference type="ARBA" id="ARBA00023136"/>
    </source>
</evidence>
<evidence type="ECO:0000256" key="5">
    <source>
        <dbReference type="ARBA" id="ARBA00022989"/>
    </source>
</evidence>
<sequence length="293" mass="30931">MIDVLRAALRLPSAKIAVGILIVIAFLAIFGPLVAPFDPYAQNSKDLLQGPTLEHWLGTDDLGRDVFSRLLAGSTVSVLAAMQSVVVGLVLGALPGLLSVYLGRTFEWITLRIMDSFITLPFLVFAIAMTALLGNGLTQAMVAVGILIAPAFYRVTRAAALTVSHSQYVEAAQLFGATTAWVVRKHVWKKVFPAIAVTTASMTGASLVIVSSLTFLGIGIVPPEPTWGGLLATDLGNLYQRPFGPVVPALVIIGTVWALNALADALKDATTDAGAPPVSKQKRRELQAVPHGA</sequence>
<accession>A0ABT2H2P0</accession>
<comment type="caution">
    <text evidence="10">The sequence shown here is derived from an EMBL/GenBank/DDBJ whole genome shotgun (WGS) entry which is preliminary data.</text>
</comment>
<dbReference type="RefSeq" id="WP_259539005.1">
    <property type="nucleotide sequence ID" value="NZ_JANLCJ010000003.1"/>
</dbReference>
<feature type="transmembrane region" description="Helical" evidence="7">
    <location>
        <begin position="194"/>
        <end position="222"/>
    </location>
</feature>
<keyword evidence="6 7" id="KW-0472">Membrane</keyword>
<dbReference type="CDD" id="cd06261">
    <property type="entry name" value="TM_PBP2"/>
    <property type="match status" value="1"/>
</dbReference>
<dbReference type="SUPFAM" id="SSF161098">
    <property type="entry name" value="MetI-like"/>
    <property type="match status" value="1"/>
</dbReference>
<evidence type="ECO:0000313" key="11">
    <source>
        <dbReference type="Proteomes" id="UP001165586"/>
    </source>
</evidence>
<keyword evidence="3" id="KW-1003">Cell membrane</keyword>
<feature type="transmembrane region" description="Helical" evidence="7">
    <location>
        <begin position="139"/>
        <end position="156"/>
    </location>
</feature>
<dbReference type="Pfam" id="PF00528">
    <property type="entry name" value="BPD_transp_1"/>
    <property type="match status" value="1"/>
</dbReference>
<evidence type="ECO:0000256" key="1">
    <source>
        <dbReference type="ARBA" id="ARBA00004651"/>
    </source>
</evidence>
<feature type="transmembrane region" description="Helical" evidence="7">
    <location>
        <begin position="242"/>
        <end position="263"/>
    </location>
</feature>
<organism evidence="10 11">
    <name type="scientific">Herbiconiux daphne</name>
    <dbReference type="NCBI Taxonomy" id="2970914"/>
    <lineage>
        <taxon>Bacteria</taxon>
        <taxon>Bacillati</taxon>
        <taxon>Actinomycetota</taxon>
        <taxon>Actinomycetes</taxon>
        <taxon>Micrococcales</taxon>
        <taxon>Microbacteriaceae</taxon>
        <taxon>Herbiconiux</taxon>
    </lineage>
</organism>
<name>A0ABT2H2P0_9MICO</name>
<comment type="subcellular location">
    <subcellularLocation>
        <location evidence="1 7">Cell membrane</location>
        <topology evidence="1 7">Multi-pass membrane protein</topology>
    </subcellularLocation>
</comment>
<keyword evidence="11" id="KW-1185">Reference proteome</keyword>
<feature type="transmembrane region" description="Helical" evidence="7">
    <location>
        <begin position="78"/>
        <end position="101"/>
    </location>
</feature>
<evidence type="ECO:0000259" key="9">
    <source>
        <dbReference type="PROSITE" id="PS50928"/>
    </source>
</evidence>
<dbReference type="PROSITE" id="PS50928">
    <property type="entry name" value="ABC_TM1"/>
    <property type="match status" value="1"/>
</dbReference>
<evidence type="ECO:0000256" key="8">
    <source>
        <dbReference type="SAM" id="MobiDB-lite"/>
    </source>
</evidence>
<dbReference type="Gene3D" id="1.10.3720.10">
    <property type="entry name" value="MetI-like"/>
    <property type="match status" value="1"/>
</dbReference>
<dbReference type="InterPro" id="IPR000515">
    <property type="entry name" value="MetI-like"/>
</dbReference>
<keyword evidence="4 7" id="KW-0812">Transmembrane</keyword>
<evidence type="ECO:0000256" key="4">
    <source>
        <dbReference type="ARBA" id="ARBA00022692"/>
    </source>
</evidence>
<dbReference type="Pfam" id="PF12911">
    <property type="entry name" value="OppC_N"/>
    <property type="match status" value="1"/>
</dbReference>
<dbReference type="InterPro" id="IPR035906">
    <property type="entry name" value="MetI-like_sf"/>
</dbReference>
<feature type="region of interest" description="Disordered" evidence="8">
    <location>
        <begin position="271"/>
        <end position="293"/>
    </location>
</feature>
<evidence type="ECO:0000256" key="3">
    <source>
        <dbReference type="ARBA" id="ARBA00022475"/>
    </source>
</evidence>
<feature type="domain" description="ABC transmembrane type-1" evidence="9">
    <location>
        <begin position="74"/>
        <end position="263"/>
    </location>
</feature>
<dbReference type="InterPro" id="IPR050366">
    <property type="entry name" value="BP-dependent_transpt_permease"/>
</dbReference>
<keyword evidence="2 7" id="KW-0813">Transport</keyword>
<evidence type="ECO:0000256" key="7">
    <source>
        <dbReference type="RuleBase" id="RU363032"/>
    </source>
</evidence>
<reference evidence="10" key="1">
    <citation type="submission" date="2022-08" db="EMBL/GenBank/DDBJ databases">
        <authorList>
            <person name="Deng Y."/>
            <person name="Han X.-F."/>
            <person name="Zhang Y.-Q."/>
        </authorList>
    </citation>
    <scope>NUCLEOTIDE SEQUENCE</scope>
    <source>
        <strain evidence="10">CPCC 203386</strain>
    </source>
</reference>
<dbReference type="EMBL" id="JANLCJ010000003">
    <property type="protein sequence ID" value="MCS5734156.1"/>
    <property type="molecule type" value="Genomic_DNA"/>
</dbReference>
<proteinExistence type="inferred from homology"/>
<feature type="transmembrane region" description="Helical" evidence="7">
    <location>
        <begin position="113"/>
        <end position="133"/>
    </location>
</feature>
<dbReference type="InterPro" id="IPR025966">
    <property type="entry name" value="OppC_N"/>
</dbReference>
<evidence type="ECO:0000313" key="10">
    <source>
        <dbReference type="EMBL" id="MCS5734156.1"/>
    </source>
</evidence>
<protein>
    <submittedName>
        <fullName evidence="10">ABC transporter permease</fullName>
    </submittedName>
</protein>
<dbReference type="PANTHER" id="PTHR43386:SF25">
    <property type="entry name" value="PEPTIDE ABC TRANSPORTER PERMEASE PROTEIN"/>
    <property type="match status" value="1"/>
</dbReference>
<dbReference type="Proteomes" id="UP001165586">
    <property type="component" value="Unassembled WGS sequence"/>
</dbReference>
<dbReference type="PANTHER" id="PTHR43386">
    <property type="entry name" value="OLIGOPEPTIDE TRANSPORT SYSTEM PERMEASE PROTEIN APPC"/>
    <property type="match status" value="1"/>
</dbReference>
<evidence type="ECO:0000256" key="2">
    <source>
        <dbReference type="ARBA" id="ARBA00022448"/>
    </source>
</evidence>
<keyword evidence="5 7" id="KW-1133">Transmembrane helix</keyword>
<feature type="transmembrane region" description="Helical" evidence="7">
    <location>
        <begin position="16"/>
        <end position="35"/>
    </location>
</feature>